<gene>
    <name evidence="6" type="ORF">SAMN02745163_00424</name>
</gene>
<dbReference type="GO" id="GO:0016887">
    <property type="term" value="F:ATP hydrolysis activity"/>
    <property type="evidence" value="ECO:0007669"/>
    <property type="project" value="InterPro"/>
</dbReference>
<dbReference type="InterPro" id="IPR025302">
    <property type="entry name" value="DrrA1/2-like_C"/>
</dbReference>
<evidence type="ECO:0000313" key="6">
    <source>
        <dbReference type="EMBL" id="SHI58270.1"/>
    </source>
</evidence>
<organism evidence="6 7">
    <name type="scientific">Clostridium cavendishii DSM 21758</name>
    <dbReference type="NCBI Taxonomy" id="1121302"/>
    <lineage>
        <taxon>Bacteria</taxon>
        <taxon>Bacillati</taxon>
        <taxon>Bacillota</taxon>
        <taxon>Clostridia</taxon>
        <taxon>Eubacteriales</taxon>
        <taxon>Clostridiaceae</taxon>
        <taxon>Clostridium</taxon>
    </lineage>
</organism>
<dbReference type="RefSeq" id="WP_072984823.1">
    <property type="nucleotide sequence ID" value="NZ_FQZB01000004.1"/>
</dbReference>
<dbReference type="Pfam" id="PF00005">
    <property type="entry name" value="ABC_tran"/>
    <property type="match status" value="1"/>
</dbReference>
<keyword evidence="3" id="KW-0547">Nucleotide-binding</keyword>
<dbReference type="Proteomes" id="UP000184310">
    <property type="component" value="Unassembled WGS sequence"/>
</dbReference>
<proteinExistence type="inferred from homology"/>
<protein>
    <submittedName>
        <fullName evidence="6">ABC-2 type transport system ATP-binding protein</fullName>
    </submittedName>
</protein>
<dbReference type="PANTHER" id="PTHR43335:SF4">
    <property type="entry name" value="ABC TRANSPORTER, ATP-BINDING PROTEIN"/>
    <property type="match status" value="1"/>
</dbReference>
<dbReference type="CDD" id="cd03230">
    <property type="entry name" value="ABC_DR_subfamily_A"/>
    <property type="match status" value="1"/>
</dbReference>
<dbReference type="GO" id="GO:0005524">
    <property type="term" value="F:ATP binding"/>
    <property type="evidence" value="ECO:0007669"/>
    <property type="project" value="UniProtKB-KW"/>
</dbReference>
<dbReference type="InterPro" id="IPR027417">
    <property type="entry name" value="P-loop_NTPase"/>
</dbReference>
<dbReference type="SUPFAM" id="SSF52540">
    <property type="entry name" value="P-loop containing nucleoside triphosphate hydrolases"/>
    <property type="match status" value="1"/>
</dbReference>
<evidence type="ECO:0000256" key="2">
    <source>
        <dbReference type="ARBA" id="ARBA00022448"/>
    </source>
</evidence>
<dbReference type="STRING" id="1121302.SAMN02745163_00424"/>
<dbReference type="AlphaFoldDB" id="A0A1M6CB60"/>
<keyword evidence="4 6" id="KW-0067">ATP-binding</keyword>
<keyword evidence="7" id="KW-1185">Reference proteome</keyword>
<feature type="domain" description="ABC transporter" evidence="5">
    <location>
        <begin position="4"/>
        <end position="232"/>
    </location>
</feature>
<evidence type="ECO:0000256" key="1">
    <source>
        <dbReference type="ARBA" id="ARBA00005417"/>
    </source>
</evidence>
<evidence type="ECO:0000256" key="3">
    <source>
        <dbReference type="ARBA" id="ARBA00022741"/>
    </source>
</evidence>
<dbReference type="Gene3D" id="3.40.50.300">
    <property type="entry name" value="P-loop containing nucleotide triphosphate hydrolases"/>
    <property type="match status" value="1"/>
</dbReference>
<name>A0A1M6CB60_9CLOT</name>
<evidence type="ECO:0000313" key="7">
    <source>
        <dbReference type="Proteomes" id="UP000184310"/>
    </source>
</evidence>
<accession>A0A1M6CB60</accession>
<evidence type="ECO:0000259" key="5">
    <source>
        <dbReference type="PROSITE" id="PS50893"/>
    </source>
</evidence>
<dbReference type="PROSITE" id="PS50893">
    <property type="entry name" value="ABC_TRANSPORTER_2"/>
    <property type="match status" value="1"/>
</dbReference>
<dbReference type="InterPro" id="IPR003439">
    <property type="entry name" value="ABC_transporter-like_ATP-bd"/>
</dbReference>
<evidence type="ECO:0000256" key="4">
    <source>
        <dbReference type="ARBA" id="ARBA00022840"/>
    </source>
</evidence>
<dbReference type="EMBL" id="FQZB01000004">
    <property type="protein sequence ID" value="SHI58270.1"/>
    <property type="molecule type" value="Genomic_DNA"/>
</dbReference>
<dbReference type="SMART" id="SM00382">
    <property type="entry name" value="AAA"/>
    <property type="match status" value="1"/>
</dbReference>
<dbReference type="PANTHER" id="PTHR43335">
    <property type="entry name" value="ABC TRANSPORTER, ATP-BINDING PROTEIN"/>
    <property type="match status" value="1"/>
</dbReference>
<dbReference type="Pfam" id="PF13732">
    <property type="entry name" value="DrrA1-3_C"/>
    <property type="match status" value="1"/>
</dbReference>
<comment type="similarity">
    <text evidence="1">Belongs to the ABC transporter superfamily.</text>
</comment>
<sequence length="305" mass="34375">MEVLKVENLYKSFNGFNVIEDLSFSVQENSIFGFIGKNGAGKTTTMKMILGLLEASKGEIYVCGEKVVYGNARTNKYIGYLPDVPEYYGYMKPYEYLKLCGEITGMNKRNIKVKSEELLSLVGLEGNNRKIAGFSRGMKQRLGIAQALLNEPKLVICDEPTSALDPVGRKEILDILYKVKDKTTIIFSTHILSDVERICDTLGLLNNGKIAMSGKLHEIKSNFRSDSIFIELNHENEISIFKEKLESIKNVINIVVNEEKVNLKVNNVDETSKEIIRLLANNNISIAKYEVLEPSLENLFMEVVQ</sequence>
<keyword evidence="2" id="KW-0813">Transport</keyword>
<dbReference type="OrthoDB" id="9804819at2"/>
<dbReference type="InterPro" id="IPR003593">
    <property type="entry name" value="AAA+_ATPase"/>
</dbReference>
<reference evidence="6 7" key="1">
    <citation type="submission" date="2016-11" db="EMBL/GenBank/DDBJ databases">
        <authorList>
            <person name="Jaros S."/>
            <person name="Januszkiewicz K."/>
            <person name="Wedrychowicz H."/>
        </authorList>
    </citation>
    <scope>NUCLEOTIDE SEQUENCE [LARGE SCALE GENOMIC DNA]</scope>
    <source>
        <strain evidence="6 7">DSM 21758</strain>
    </source>
</reference>